<accession>A0A2N3IW21</accession>
<dbReference type="RefSeq" id="WP_101325028.1">
    <property type="nucleotide sequence ID" value="NZ_NQML01000024.1"/>
</dbReference>
<evidence type="ECO:0000256" key="1">
    <source>
        <dbReference type="SAM" id="Phobius"/>
    </source>
</evidence>
<gene>
    <name evidence="2" type="ORF">CJP16_13015</name>
</gene>
<organism evidence="2 3">
    <name type="scientific">Aeromonas sobria</name>
    <dbReference type="NCBI Taxonomy" id="646"/>
    <lineage>
        <taxon>Bacteria</taxon>
        <taxon>Pseudomonadati</taxon>
        <taxon>Pseudomonadota</taxon>
        <taxon>Gammaproteobacteria</taxon>
        <taxon>Aeromonadales</taxon>
        <taxon>Aeromonadaceae</taxon>
        <taxon>Aeromonas</taxon>
    </lineage>
</organism>
<dbReference type="EMBL" id="NQMM01000036">
    <property type="protein sequence ID" value="PKQ76507.1"/>
    <property type="molecule type" value="Genomic_DNA"/>
</dbReference>
<feature type="transmembrane region" description="Helical" evidence="1">
    <location>
        <begin position="41"/>
        <end position="59"/>
    </location>
</feature>
<keyword evidence="1" id="KW-0812">Transmembrane</keyword>
<keyword evidence="1" id="KW-1133">Transmembrane helix</keyword>
<dbReference type="AlphaFoldDB" id="A0A2N3IW21"/>
<evidence type="ECO:0000313" key="3">
    <source>
        <dbReference type="Proteomes" id="UP000233467"/>
    </source>
</evidence>
<keyword evidence="3" id="KW-1185">Reference proteome</keyword>
<feature type="transmembrane region" description="Helical" evidence="1">
    <location>
        <begin position="12"/>
        <end position="35"/>
    </location>
</feature>
<protein>
    <recommendedName>
        <fullName evidence="4">DUF2982 domain-containing protein</fullName>
    </recommendedName>
</protein>
<dbReference type="InterPro" id="IPR021367">
    <property type="entry name" value="DUF2982"/>
</dbReference>
<dbReference type="Proteomes" id="UP000233467">
    <property type="component" value="Unassembled WGS sequence"/>
</dbReference>
<proteinExistence type="predicted"/>
<keyword evidence="1" id="KW-0472">Membrane</keyword>
<evidence type="ECO:0008006" key="4">
    <source>
        <dbReference type="Google" id="ProtNLM"/>
    </source>
</evidence>
<evidence type="ECO:0000313" key="2">
    <source>
        <dbReference type="EMBL" id="PKQ76507.1"/>
    </source>
</evidence>
<sequence length="238" mass="27179">MKTRHVKPLNRRNGLTLLCSGVLITSLMLLLIWRLASAPLIPAYALLLTGLMMTFIGWLKLNEPAVSLSLCRDYLHYHHRYGGWAIKWNNIVRVDQPRVHVGWDLHPLPYIGFKIKRYDEFLPLITPRLAVHLLTEQRSVLLHAMQSEQPGCLSGSCGDPLLGGDLLEEGRFRSHEGQHYDGTIAMLAQRMSRLRQLLGYDLLIPIDSLDRQPEAFLTLLRHYQQEATVLMQSESPPT</sequence>
<reference evidence="2 3" key="1">
    <citation type="journal article" date="2017" name="Front. Microbiol.">
        <title>Strong Genomic and Phenotypic Heterogeneity in the Aeromonas sobria Species Complex.</title>
        <authorList>
            <person name="Gauthier J."/>
            <person name="Vincent A.T."/>
            <person name="Charette S.J."/>
            <person name="Derome N."/>
        </authorList>
    </citation>
    <scope>NUCLEOTIDE SEQUENCE [LARGE SCALE GENOMIC DNA]</scope>
    <source>
        <strain evidence="2 3">TM18</strain>
    </source>
</reference>
<dbReference type="Pfam" id="PF11201">
    <property type="entry name" value="DUF2982"/>
    <property type="match status" value="1"/>
</dbReference>
<name>A0A2N3IW21_AERSO</name>
<comment type="caution">
    <text evidence="2">The sequence shown here is derived from an EMBL/GenBank/DDBJ whole genome shotgun (WGS) entry which is preliminary data.</text>
</comment>